<evidence type="ECO:0000256" key="7">
    <source>
        <dbReference type="ARBA" id="ARBA00022984"/>
    </source>
</evidence>
<accession>A0A072N1D4</accession>
<evidence type="ECO:0000313" key="14">
    <source>
        <dbReference type="Proteomes" id="UP000035057"/>
    </source>
</evidence>
<keyword evidence="10 11" id="KW-0961">Cell wall biogenesis/degradation</keyword>
<dbReference type="Pfam" id="PF00912">
    <property type="entry name" value="Transgly"/>
    <property type="match status" value="1"/>
</dbReference>
<evidence type="ECO:0000259" key="12">
    <source>
        <dbReference type="Pfam" id="PF00912"/>
    </source>
</evidence>
<dbReference type="NCBIfam" id="TIGR02070">
    <property type="entry name" value="mono_pep_trsgly"/>
    <property type="match status" value="1"/>
</dbReference>
<proteinExistence type="inferred from homology"/>
<dbReference type="HAMAP" id="MF_00766">
    <property type="entry name" value="PGT_MtgA"/>
    <property type="match status" value="1"/>
</dbReference>
<dbReference type="PATRIC" id="fig|1137280.3.peg.1488"/>
<organism evidence="13 14">
    <name type="scientific">Marinobacter nitratireducens</name>
    <dbReference type="NCBI Taxonomy" id="1137280"/>
    <lineage>
        <taxon>Bacteria</taxon>
        <taxon>Pseudomonadati</taxon>
        <taxon>Pseudomonadota</taxon>
        <taxon>Gammaproteobacteria</taxon>
        <taxon>Pseudomonadales</taxon>
        <taxon>Marinobacteraceae</taxon>
        <taxon>Marinobacter</taxon>
    </lineage>
</organism>
<evidence type="ECO:0000256" key="1">
    <source>
        <dbReference type="ARBA" id="ARBA00022475"/>
    </source>
</evidence>
<dbReference type="UniPathway" id="UPA00219"/>
<feature type="domain" description="Glycosyl transferase family 51" evidence="12">
    <location>
        <begin position="40"/>
        <end position="206"/>
    </location>
</feature>
<keyword evidence="2 11" id="KW-0997">Cell inner membrane</keyword>
<dbReference type="InterPro" id="IPR011812">
    <property type="entry name" value="Pep_trsgly"/>
</dbReference>
<dbReference type="SUPFAM" id="SSF53955">
    <property type="entry name" value="Lysozyme-like"/>
    <property type="match status" value="1"/>
</dbReference>
<keyword evidence="5 11" id="KW-0812">Transmembrane</keyword>
<comment type="function">
    <text evidence="11">Peptidoglycan polymerase that catalyzes glycan chain elongation from lipid-linked precursors.</text>
</comment>
<dbReference type="GO" id="GO:0008955">
    <property type="term" value="F:peptidoglycan glycosyltransferase activity"/>
    <property type="evidence" value="ECO:0007669"/>
    <property type="project" value="UniProtKB-UniRule"/>
</dbReference>
<dbReference type="GO" id="GO:0016763">
    <property type="term" value="F:pentosyltransferase activity"/>
    <property type="evidence" value="ECO:0007669"/>
    <property type="project" value="InterPro"/>
</dbReference>
<dbReference type="Gene3D" id="1.10.3810.10">
    <property type="entry name" value="Biosynthetic peptidoglycan transglycosylase-like"/>
    <property type="match status" value="1"/>
</dbReference>
<dbReference type="GO" id="GO:0009274">
    <property type="term" value="C:peptidoglycan-based cell wall"/>
    <property type="evidence" value="ECO:0007669"/>
    <property type="project" value="InterPro"/>
</dbReference>
<comment type="subcellular location">
    <subcellularLocation>
        <location evidence="11">Cell inner membrane</location>
        <topology evidence="11">Single-pass membrane protein</topology>
    </subcellularLocation>
</comment>
<evidence type="ECO:0000256" key="5">
    <source>
        <dbReference type="ARBA" id="ARBA00022692"/>
    </source>
</evidence>
<evidence type="ECO:0000256" key="9">
    <source>
        <dbReference type="ARBA" id="ARBA00023136"/>
    </source>
</evidence>
<evidence type="ECO:0000256" key="10">
    <source>
        <dbReference type="ARBA" id="ARBA00023316"/>
    </source>
</evidence>
<dbReference type="PANTHER" id="PTHR30400">
    <property type="entry name" value="MONOFUNCTIONAL BIOSYNTHETIC PEPTIDOGLYCAN TRANSGLYCOSYLASE"/>
    <property type="match status" value="1"/>
</dbReference>
<keyword evidence="3 11" id="KW-0328">Glycosyltransferase</keyword>
<comment type="catalytic activity">
    <reaction evidence="11">
        <text>[GlcNAc-(1-&gt;4)-Mur2Ac(oyl-L-Ala-gamma-D-Glu-L-Lys-D-Ala-D-Ala)](n)-di-trans,octa-cis-undecaprenyl diphosphate + beta-D-GlcNAc-(1-&gt;4)-Mur2Ac(oyl-L-Ala-gamma-D-Glu-L-Lys-D-Ala-D-Ala)-di-trans,octa-cis-undecaprenyl diphosphate = [GlcNAc-(1-&gt;4)-Mur2Ac(oyl-L-Ala-gamma-D-Glu-L-Lys-D-Ala-D-Ala)](n+1)-di-trans,octa-cis-undecaprenyl diphosphate + di-trans,octa-cis-undecaprenyl diphosphate + H(+)</text>
        <dbReference type="Rhea" id="RHEA:23708"/>
        <dbReference type="Rhea" id="RHEA-COMP:9602"/>
        <dbReference type="Rhea" id="RHEA-COMP:9603"/>
        <dbReference type="ChEBI" id="CHEBI:15378"/>
        <dbReference type="ChEBI" id="CHEBI:58405"/>
        <dbReference type="ChEBI" id="CHEBI:60033"/>
        <dbReference type="ChEBI" id="CHEBI:78435"/>
        <dbReference type="EC" id="2.4.99.28"/>
    </reaction>
</comment>
<evidence type="ECO:0000256" key="6">
    <source>
        <dbReference type="ARBA" id="ARBA00022960"/>
    </source>
</evidence>
<evidence type="ECO:0000256" key="8">
    <source>
        <dbReference type="ARBA" id="ARBA00022989"/>
    </source>
</evidence>
<comment type="caution">
    <text evidence="13">The sequence shown here is derived from an EMBL/GenBank/DDBJ whole genome shotgun (WGS) entry which is preliminary data.</text>
</comment>
<gene>
    <name evidence="11" type="primary">mtgA</name>
    <name evidence="13" type="ORF">D777_01675</name>
</gene>
<evidence type="ECO:0000256" key="2">
    <source>
        <dbReference type="ARBA" id="ARBA00022519"/>
    </source>
</evidence>
<dbReference type="EC" id="2.4.99.28" evidence="11"/>
<keyword evidence="7 11" id="KW-0573">Peptidoglycan synthesis</keyword>
<dbReference type="InterPro" id="IPR023346">
    <property type="entry name" value="Lysozyme-like_dom_sf"/>
</dbReference>
<protein>
    <recommendedName>
        <fullName evidence="11">Biosynthetic peptidoglycan transglycosylase</fullName>
        <ecNumber evidence="11">2.4.99.28</ecNumber>
    </recommendedName>
    <alternativeName>
        <fullName evidence="11">Glycan polymerase</fullName>
    </alternativeName>
    <alternativeName>
        <fullName evidence="11">Peptidoglycan glycosyltransferase MtgA</fullName>
        <shortName evidence="11">PGT</shortName>
    </alternativeName>
</protein>
<evidence type="ECO:0000256" key="4">
    <source>
        <dbReference type="ARBA" id="ARBA00022679"/>
    </source>
</evidence>
<keyword evidence="1 11" id="KW-1003">Cell membrane</keyword>
<comment type="pathway">
    <text evidence="11">Cell wall biogenesis; peptidoglycan biosynthesis.</text>
</comment>
<keyword evidence="8 11" id="KW-1133">Transmembrane helix</keyword>
<dbReference type="InterPro" id="IPR036950">
    <property type="entry name" value="PBP_transglycosylase"/>
</dbReference>
<reference evidence="13 14" key="1">
    <citation type="submission" date="2012-12" db="EMBL/GenBank/DDBJ databases">
        <title>Genome assembly of Marinobacter sp. AK21.</title>
        <authorList>
            <person name="Khatri I."/>
            <person name="Kumar R."/>
            <person name="Vaidya B."/>
            <person name="Subramanian S."/>
            <person name="Pinnaka A."/>
        </authorList>
    </citation>
    <scope>NUCLEOTIDE SEQUENCE [LARGE SCALE GENOMIC DNA]</scope>
    <source>
        <strain evidence="13 14">AK21</strain>
    </source>
</reference>
<keyword evidence="4 11" id="KW-0808">Transferase</keyword>
<keyword evidence="9 11" id="KW-0472">Membrane</keyword>
<dbReference type="Proteomes" id="UP000035057">
    <property type="component" value="Unassembled WGS sequence"/>
</dbReference>
<sequence length="214" mass="24093">MTRLVAAVIAFMLLIVLLFRFVNPPTSAFMLAHQVEYPDQRLQQSWVALDEVSPWMPLAVMASEDQRFPEHWGVDFVAIRKALSEYSAGDGLRGASTITQQTAKNLFLWNGRSFIRKLIEAALALGMELLWPKERILEVYLNIAEFGPGIYGVEAASQAFFGRSARLLNDYQSALLAAVLPNPKVLDAGMPSAYVQQRVSWIRNQMPRLPQQIK</sequence>
<evidence type="ECO:0000256" key="11">
    <source>
        <dbReference type="HAMAP-Rule" id="MF_00766"/>
    </source>
</evidence>
<evidence type="ECO:0000256" key="3">
    <source>
        <dbReference type="ARBA" id="ARBA00022676"/>
    </source>
</evidence>
<keyword evidence="14" id="KW-1185">Reference proteome</keyword>
<dbReference type="InterPro" id="IPR001264">
    <property type="entry name" value="Glyco_trans_51"/>
</dbReference>
<dbReference type="STRING" id="1137280.D777_01675"/>
<keyword evidence="6 11" id="KW-0133">Cell shape</keyword>
<comment type="similarity">
    <text evidence="11">Belongs to the glycosyltransferase 51 family.</text>
</comment>
<dbReference type="EMBL" id="ANIE01000005">
    <property type="protein sequence ID" value="KEF31326.1"/>
    <property type="molecule type" value="Genomic_DNA"/>
</dbReference>
<dbReference type="GO" id="GO:0009252">
    <property type="term" value="P:peptidoglycan biosynthetic process"/>
    <property type="evidence" value="ECO:0007669"/>
    <property type="project" value="UniProtKB-UniRule"/>
</dbReference>
<name>A0A072N1D4_9GAMM</name>
<dbReference type="PANTHER" id="PTHR30400:SF0">
    <property type="entry name" value="BIOSYNTHETIC PEPTIDOGLYCAN TRANSGLYCOSYLASE"/>
    <property type="match status" value="1"/>
</dbReference>
<dbReference type="GO" id="GO:0008360">
    <property type="term" value="P:regulation of cell shape"/>
    <property type="evidence" value="ECO:0007669"/>
    <property type="project" value="UniProtKB-KW"/>
</dbReference>
<evidence type="ECO:0000313" key="13">
    <source>
        <dbReference type="EMBL" id="KEF31326.1"/>
    </source>
</evidence>
<dbReference type="GO" id="GO:0005886">
    <property type="term" value="C:plasma membrane"/>
    <property type="evidence" value="ECO:0007669"/>
    <property type="project" value="UniProtKB-SubCell"/>
</dbReference>
<dbReference type="GO" id="GO:0071555">
    <property type="term" value="P:cell wall organization"/>
    <property type="evidence" value="ECO:0007669"/>
    <property type="project" value="UniProtKB-KW"/>
</dbReference>
<dbReference type="AlphaFoldDB" id="A0A072N1D4"/>